<dbReference type="Proteomes" id="UP000019118">
    <property type="component" value="Unassembled WGS sequence"/>
</dbReference>
<proteinExistence type="predicted"/>
<dbReference type="EnsemblMetazoa" id="XM_019898339.1">
    <property type="protein sequence ID" value="XP_019753898.1"/>
    <property type="gene ID" value="LOC109533108"/>
</dbReference>
<evidence type="ECO:0000256" key="1">
    <source>
        <dbReference type="SAM" id="Coils"/>
    </source>
</evidence>
<dbReference type="AlphaFoldDB" id="A0AAR5NY66"/>
<keyword evidence="3" id="KW-1185">Reference proteome</keyword>
<sequence>MVRNLRLCPTMSIVGLLINRFSEYKPKTKRGNPDLSCILLESGDHLNANPKCELLAAEIEKLRNLVDQHQKENDRIRQYLLDKRNRLTRCTNILSHFPESIPNKLLLQKDQEISPSEMADETNKTIKDLELEMQQKERQFEKCCCQLIEQLNEIHDNNQALSDTLSVITQENKNNVEVANNLKNELNR</sequence>
<keyword evidence="1" id="KW-0175">Coiled coil</keyword>
<reference evidence="3" key="1">
    <citation type="journal article" date="2013" name="Genome Biol.">
        <title>Draft genome of the mountain pine beetle, Dendroctonus ponderosae Hopkins, a major forest pest.</title>
        <authorList>
            <person name="Keeling C.I."/>
            <person name="Yuen M.M."/>
            <person name="Liao N.Y."/>
            <person name="Docking T.R."/>
            <person name="Chan S.K."/>
            <person name="Taylor G.A."/>
            <person name="Palmquist D.L."/>
            <person name="Jackman S.D."/>
            <person name="Nguyen A."/>
            <person name="Li M."/>
            <person name="Henderson H."/>
            <person name="Janes J.K."/>
            <person name="Zhao Y."/>
            <person name="Pandoh P."/>
            <person name="Moore R."/>
            <person name="Sperling F.A."/>
            <person name="Huber D.P."/>
            <person name="Birol I."/>
            <person name="Jones S.J."/>
            <person name="Bohlmann J."/>
        </authorList>
    </citation>
    <scope>NUCLEOTIDE SEQUENCE</scope>
</reference>
<feature type="coiled-coil region" evidence="1">
    <location>
        <begin position="119"/>
        <end position="146"/>
    </location>
</feature>
<organism evidence="2 3">
    <name type="scientific">Dendroctonus ponderosae</name>
    <name type="common">Mountain pine beetle</name>
    <dbReference type="NCBI Taxonomy" id="77166"/>
    <lineage>
        <taxon>Eukaryota</taxon>
        <taxon>Metazoa</taxon>
        <taxon>Ecdysozoa</taxon>
        <taxon>Arthropoda</taxon>
        <taxon>Hexapoda</taxon>
        <taxon>Insecta</taxon>
        <taxon>Pterygota</taxon>
        <taxon>Neoptera</taxon>
        <taxon>Endopterygota</taxon>
        <taxon>Coleoptera</taxon>
        <taxon>Polyphaga</taxon>
        <taxon>Cucujiformia</taxon>
        <taxon>Curculionidae</taxon>
        <taxon>Scolytinae</taxon>
        <taxon>Dendroctonus</taxon>
    </lineage>
</organism>
<feature type="coiled-coil region" evidence="1">
    <location>
        <begin position="52"/>
        <end position="79"/>
    </location>
</feature>
<evidence type="ECO:0000313" key="3">
    <source>
        <dbReference type="Proteomes" id="UP000019118"/>
    </source>
</evidence>
<protein>
    <submittedName>
        <fullName evidence="2">Uncharacterized protein</fullName>
    </submittedName>
</protein>
<evidence type="ECO:0000313" key="2">
    <source>
        <dbReference type="EnsemblMetazoa" id="XP_019753898.1"/>
    </source>
</evidence>
<name>A0AAR5NY66_DENPD</name>
<reference evidence="2" key="2">
    <citation type="submission" date="2024-08" db="UniProtKB">
        <authorList>
            <consortium name="EnsemblMetazoa"/>
        </authorList>
    </citation>
    <scope>IDENTIFICATION</scope>
</reference>
<accession>A0AAR5NY66</accession>